<feature type="domain" description="G5" evidence="3">
    <location>
        <begin position="638"/>
        <end position="717"/>
    </location>
</feature>
<accession>A0ABT6PEB8</accession>
<dbReference type="InterPro" id="IPR011505">
    <property type="entry name" value="Peptidase_M26_C_dom"/>
</dbReference>
<keyword evidence="5" id="KW-1185">Reference proteome</keyword>
<evidence type="ECO:0000259" key="3">
    <source>
        <dbReference type="PROSITE" id="PS51109"/>
    </source>
</evidence>
<dbReference type="Gene3D" id="2.20.230.10">
    <property type="entry name" value="Resuscitation-promoting factor rpfb"/>
    <property type="match status" value="13"/>
</dbReference>
<feature type="domain" description="G5" evidence="3">
    <location>
        <begin position="822"/>
        <end position="901"/>
    </location>
</feature>
<feature type="domain" description="G5" evidence="3">
    <location>
        <begin position="86"/>
        <end position="165"/>
    </location>
</feature>
<feature type="domain" description="G5" evidence="3">
    <location>
        <begin position="454"/>
        <end position="533"/>
    </location>
</feature>
<feature type="region of interest" description="Disordered" evidence="2">
    <location>
        <begin position="1067"/>
        <end position="1089"/>
    </location>
</feature>
<comment type="caution">
    <text evidence="4">The sequence shown here is derived from an EMBL/GenBank/DDBJ whole genome shotgun (WGS) entry which is preliminary data.</text>
</comment>
<evidence type="ECO:0000313" key="4">
    <source>
        <dbReference type="EMBL" id="MDI1474256.1"/>
    </source>
</evidence>
<evidence type="ECO:0000256" key="2">
    <source>
        <dbReference type="SAM" id="MobiDB-lite"/>
    </source>
</evidence>
<organism evidence="4 5">
    <name type="scientific">Streptococcus taonis</name>
    <dbReference type="NCBI Taxonomy" id="3041623"/>
    <lineage>
        <taxon>Bacteria</taxon>
        <taxon>Bacillati</taxon>
        <taxon>Bacillota</taxon>
        <taxon>Bacilli</taxon>
        <taxon>Lactobacillales</taxon>
        <taxon>Streptococcaceae</taxon>
        <taxon>Streptococcus</taxon>
    </lineage>
</organism>
<dbReference type="InterPro" id="IPR011098">
    <property type="entry name" value="G5_dom"/>
</dbReference>
<feature type="non-terminal residue" evidence="4">
    <location>
        <position position="1"/>
    </location>
</feature>
<feature type="compositionally biased region" description="Basic and acidic residues" evidence="2">
    <location>
        <begin position="1067"/>
        <end position="1082"/>
    </location>
</feature>
<feature type="compositionally biased region" description="Polar residues" evidence="2">
    <location>
        <begin position="1018"/>
        <end position="1032"/>
    </location>
</feature>
<evidence type="ECO:0000256" key="1">
    <source>
        <dbReference type="ARBA" id="ARBA00022729"/>
    </source>
</evidence>
<sequence length="1911" mass="210392">LEVTTEAVAYDTIHQEDPDLLKGQTRIIQAGLSGERTILTEVTKVDGKETRKVVSNEVTTAPVSEIIAVGTKVDSTSTPSEVSPSLVQEKPELEVTTEAVAYDTIHQDDPDLLKGQTRVIRAGVAGERTILTEVATVDGKETRKLVSNEITTAPVTEIIAVGTKVDSTPIPSEGTPSLVEVKPELEVTTEAVAYDTVYQDDPDLLKGQTRVVRAGVAGERTILTEVTTVDGKEDRQVKSNTVTLEPISEIIAVGTKVESTSTPSEGTPSLVEVKPELEVTTEALAYDTIHQDDPDLLKGQTRVIRAGVAGERTILKEVTTVDGKENRKQVSNEVTTASVTEIIAVGTKVESTSIPSEGTPSLVEVKPELEVTTETVAYDTLHQDDPDLLKGQTRVIQAGVAGERTILTEVTTVDGKETCKLVSNEITTAPVTEIIAVGTKVDSTSIPSEGTPSLVEDKPELEVTTEAVAYDTIHQEDPDLLKGQTRIIQAGLSGERTILTEVTKVDGKETRKVVSNEVTTSPVSEIIAVGTKVESTSTPSEGTPSLVEVKPELEITTESVAYDTLHKDDPDLLQGQTRIIQAGLSGERTILTEVRTVDGKEVRQVKSNTVTLAPVTEIIAVGTKVESTSTPREGTPSLVQENPELEVATENVAYDTIHQEDPDLLKGETRLIRAGVAGERTILTEVTIVDGKEVRQVKSNTVTLEPVTEIIAVGTKVESTSTPSECSPSLVQENPELEVTTESVAYDTIHHEDPDLLKGQTRLIRAGVAGERTILTEVTTVDGKEDRQVKSNTVTLAPVTEIIAVGTKVESTSIPSEGSPSLVEEKPDLEVTTESVAYDTIHQEDPDLLKGQTRVIRVGVAGERTILTEVTSVDGKENRKQVSNEITTAPIPEIILVGTKKEPLPLPQPKVETQTIPYKIIYQADDSQEVGSRKTKTHGVNGQVETTTRYTRDQTSGQIAESSTSKTLVEKVDEIILVGSKPSVEMKVITNKTIYEADPALPYQTEKVAVSGKEGSEKTTTTYQVDAQTGQVTEREHQKEVTAPIDKVVKVGNVQTIVTPIPIKEERRQDPTLDKDFEKVESQGEPGETTTTRVYEVNSQTGELLSHTETSTVTKAMKPKIILVGSKENKPHLLPVNTELENAIDVRPASQGMKAVDLLSNPYVTNALRPNILGRDVISKKIELKKTNPTITDEEVKEVLRKEYLERLSIKDTLEETKKTLDTDLKKVVAHTLSVLGNTAETRAKVQADLEANKEKILLGLTYINRFYNIDFGKTNIRDILAYNPSSFGKKVTSLEWLTSLGSMSYDEMKLVNSPRTFETYFGKVTDKSSLLDFLDYNRTTFTNMDGDTWLKDATKAIVVEKQSKEKTDENVSLYTKLTSDPAKYGAEPQQIDNRKQYNMATLLGLVNIKEPSVYAITNMATVSYGNIGTYMDTSLAQSNPAQYKAELEKVKALVELTAERQAAYVDTLYRITKKDNQSKLVTNRLIVDTMKKYTSKQNVGIKETWSKEFGPEADKGVKDFMSPLGMYSPPQSVGAEANGAGVRYFIDRVLDDRGSATYSHEMTHLLDRTVLFNNYGRRDGTGAEFYARGIFENSYTPETDSYFNLNFVYDESDKDSFYNKTPERFKSAADLKEYMHGSFDVLYTLDYLEAEASRGLSATDKAVYFKQLLPSATSGSRTPVPYPNPSVKPTHQSEEIKALTEADASKLGDVHSLIDNHIVVNRYIIKGFTATGKVDANGYYTVDMFDTIYGVNENDKGMSGDISFRKQAFELMAGLGYYEGFVPYVSNQYKQDAEKENRPLSDQYIFEKILAGKTYAQFKKEQMDERIANISKLKPITIDYKGKQELISSPERMKQLMEEAVKEELAQIKVGNISQKQYRFIETPVQTLKKAIYKAYLKESNEFRNSIYTS</sequence>
<feature type="domain" description="G5" evidence="3">
    <location>
        <begin position="902"/>
        <end position="982"/>
    </location>
</feature>
<feature type="domain" description="G5" evidence="3">
    <location>
        <begin position="1045"/>
        <end position="1128"/>
    </location>
</feature>
<dbReference type="Pfam" id="PF07501">
    <property type="entry name" value="G5"/>
    <property type="match status" value="13"/>
</dbReference>
<dbReference type="RefSeq" id="WP_281335332.1">
    <property type="nucleotide sequence ID" value="NZ_JARZZP010000009.1"/>
</dbReference>
<protein>
    <submittedName>
        <fullName evidence="4">G5 domain-containing protein</fullName>
    </submittedName>
</protein>
<dbReference type="Pfam" id="PF07580">
    <property type="entry name" value="Peptidase_M26_C"/>
    <property type="match status" value="1"/>
</dbReference>
<gene>
    <name evidence="4" type="ORF">QEZ38_06060</name>
</gene>
<reference evidence="4" key="1">
    <citation type="submission" date="2023-04" db="EMBL/GenBank/DDBJ databases">
        <title>A new Streptococcus species isolated from the patient with bacteremia.</title>
        <authorList>
            <person name="Chen Y.-S."/>
            <person name="Lee C.-Y."/>
            <person name="Chan C.-K."/>
        </authorList>
    </citation>
    <scope>NUCLEOTIDE SEQUENCE</scope>
    <source>
        <strain evidence="4">ST22-14</strain>
    </source>
</reference>
<dbReference type="Proteomes" id="UP001160991">
    <property type="component" value="Unassembled WGS sequence"/>
</dbReference>
<feature type="domain" description="G5" evidence="3">
    <location>
        <begin position="1"/>
        <end position="73"/>
    </location>
</feature>
<feature type="domain" description="G5" evidence="3">
    <location>
        <begin position="362"/>
        <end position="441"/>
    </location>
</feature>
<dbReference type="EMBL" id="JARZZP010000009">
    <property type="protein sequence ID" value="MDI1474256.1"/>
    <property type="molecule type" value="Genomic_DNA"/>
</dbReference>
<feature type="domain" description="G5" evidence="3">
    <location>
        <begin position="546"/>
        <end position="625"/>
    </location>
</feature>
<keyword evidence="1" id="KW-0732">Signal</keyword>
<evidence type="ECO:0000313" key="5">
    <source>
        <dbReference type="Proteomes" id="UP001160991"/>
    </source>
</evidence>
<name>A0ABT6PEB8_9STRE</name>
<dbReference type="PROSITE" id="PS51109">
    <property type="entry name" value="G5"/>
    <property type="match status" value="12"/>
</dbReference>
<feature type="domain" description="G5" evidence="3">
    <location>
        <begin position="730"/>
        <end position="809"/>
    </location>
</feature>
<dbReference type="SMART" id="SM01208">
    <property type="entry name" value="G5"/>
    <property type="match status" value="13"/>
</dbReference>
<feature type="domain" description="G5" evidence="3">
    <location>
        <begin position="270"/>
        <end position="349"/>
    </location>
</feature>
<proteinExistence type="predicted"/>
<feature type="domain" description="G5" evidence="3">
    <location>
        <begin position="178"/>
        <end position="257"/>
    </location>
</feature>
<feature type="region of interest" description="Disordered" evidence="2">
    <location>
        <begin position="1012"/>
        <end position="1034"/>
    </location>
</feature>